<dbReference type="InterPro" id="IPR029044">
    <property type="entry name" value="Nucleotide-diphossugar_trans"/>
</dbReference>
<dbReference type="RefSeq" id="WP_229122871.1">
    <property type="nucleotide sequence ID" value="NZ_CP064791.1"/>
</dbReference>
<sequence length="205" mass="22203">MNDVTVVIPAYNEAGRVGQVVEELIEDYDVLVVDDGSTDGTVAEAGDAGARVVEQPTNRGYIAALKRGFREADTETVVTYDADGEHRPADVARVAEPIDTHDLDLVLGARSHVPRPSERFLNALTRLKVPVSDSGTGLRALRRELAVELALDTTCTCGTLVLEATAKGARIGEVPIETREIAKPRGIAWGHGRQLLHVLRHLRKI</sequence>
<gene>
    <name evidence="2" type="ORF">HSEST_1292</name>
</gene>
<dbReference type="GeneID" id="68857929"/>
<evidence type="ECO:0000313" key="2">
    <source>
        <dbReference type="EMBL" id="QSG14825.1"/>
    </source>
</evidence>
<organism evidence="2 3">
    <name type="scientific">Halapricum desulfuricans</name>
    <dbReference type="NCBI Taxonomy" id="2841257"/>
    <lineage>
        <taxon>Archaea</taxon>
        <taxon>Methanobacteriati</taxon>
        <taxon>Methanobacteriota</taxon>
        <taxon>Stenosarchaea group</taxon>
        <taxon>Halobacteria</taxon>
        <taxon>Halobacteriales</taxon>
        <taxon>Haloarculaceae</taxon>
        <taxon>Halapricum</taxon>
    </lineage>
</organism>
<dbReference type="PANTHER" id="PTHR48090">
    <property type="entry name" value="UNDECAPRENYL-PHOSPHATE 4-DEOXY-4-FORMAMIDO-L-ARABINOSE TRANSFERASE-RELATED"/>
    <property type="match status" value="1"/>
</dbReference>
<dbReference type="EMBL" id="CP064791">
    <property type="protein sequence ID" value="QSG14825.1"/>
    <property type="molecule type" value="Genomic_DNA"/>
</dbReference>
<accession>A0A897NTH7</accession>
<evidence type="ECO:0000313" key="3">
    <source>
        <dbReference type="Proteomes" id="UP000663292"/>
    </source>
</evidence>
<feature type="domain" description="Glycosyltransferase 2-like" evidence="1">
    <location>
        <begin position="5"/>
        <end position="120"/>
    </location>
</feature>
<dbReference type="CDD" id="cd04179">
    <property type="entry name" value="DPM_DPG-synthase_like"/>
    <property type="match status" value="1"/>
</dbReference>
<dbReference type="InterPro" id="IPR001173">
    <property type="entry name" value="Glyco_trans_2-like"/>
</dbReference>
<dbReference type="Proteomes" id="UP000663292">
    <property type="component" value="Chromosome"/>
</dbReference>
<keyword evidence="2" id="KW-0808">Transferase</keyword>
<evidence type="ECO:0000259" key="1">
    <source>
        <dbReference type="Pfam" id="PF00535"/>
    </source>
</evidence>
<proteinExistence type="predicted"/>
<dbReference type="InterPro" id="IPR050256">
    <property type="entry name" value="Glycosyltransferase_2"/>
</dbReference>
<protein>
    <submittedName>
        <fullName evidence="2">Glycosyl transferase family 2</fullName>
    </submittedName>
</protein>
<dbReference type="GO" id="GO:0016740">
    <property type="term" value="F:transferase activity"/>
    <property type="evidence" value="ECO:0007669"/>
    <property type="project" value="UniProtKB-KW"/>
</dbReference>
<name>A0A897NTH7_9EURY</name>
<reference evidence="2 3" key="1">
    <citation type="submission" date="2020-11" db="EMBL/GenBank/DDBJ databases">
        <title>Carbohydrate-dependent, anaerobic sulfur respiration: A novel catabolism in halophilic archaea.</title>
        <authorList>
            <person name="Sorokin D.Y."/>
            <person name="Messina E."/>
            <person name="Smedile F."/>
            <person name="La Cono V."/>
            <person name="Hallsworth J.E."/>
            <person name="Yakimov M.M."/>
        </authorList>
    </citation>
    <scope>NUCLEOTIDE SEQUENCE [LARGE SCALE GENOMIC DNA]</scope>
    <source>
        <strain evidence="2 3">HSR-Est</strain>
    </source>
</reference>
<dbReference type="Pfam" id="PF00535">
    <property type="entry name" value="Glycos_transf_2"/>
    <property type="match status" value="1"/>
</dbReference>
<dbReference type="Gene3D" id="3.90.550.10">
    <property type="entry name" value="Spore Coat Polysaccharide Biosynthesis Protein SpsA, Chain A"/>
    <property type="match status" value="1"/>
</dbReference>
<dbReference type="AlphaFoldDB" id="A0A897NTH7"/>
<keyword evidence="3" id="KW-1185">Reference proteome</keyword>
<dbReference type="SUPFAM" id="SSF53448">
    <property type="entry name" value="Nucleotide-diphospho-sugar transferases"/>
    <property type="match status" value="1"/>
</dbReference>
<dbReference type="PANTHER" id="PTHR48090:SF7">
    <property type="entry name" value="RFBJ PROTEIN"/>
    <property type="match status" value="1"/>
</dbReference>